<dbReference type="InterPro" id="IPR003439">
    <property type="entry name" value="ABC_transporter-like_ATP-bd"/>
</dbReference>
<dbReference type="RefSeq" id="WP_212330732.1">
    <property type="nucleotide sequence ID" value="NZ_JAGVRH010000001.1"/>
</dbReference>
<dbReference type="PROSITE" id="PS00211">
    <property type="entry name" value="ABC_TRANSPORTER_1"/>
    <property type="match status" value="1"/>
</dbReference>
<dbReference type="SUPFAM" id="SSF52540">
    <property type="entry name" value="P-loop containing nucleoside triphosphate hydrolases"/>
    <property type="match status" value="1"/>
</dbReference>
<keyword evidence="8" id="KW-0472">Membrane</keyword>
<evidence type="ECO:0000256" key="7">
    <source>
        <dbReference type="ARBA" id="ARBA00022970"/>
    </source>
</evidence>
<keyword evidence="5" id="KW-0547">Nucleotide-binding</keyword>
<evidence type="ECO:0000256" key="4">
    <source>
        <dbReference type="ARBA" id="ARBA00022475"/>
    </source>
</evidence>
<dbReference type="InterPro" id="IPR017871">
    <property type="entry name" value="ABC_transporter-like_CS"/>
</dbReference>
<dbReference type="EMBL" id="JAGVRH010000001">
    <property type="protein sequence ID" value="MBS2126167.1"/>
    <property type="molecule type" value="Genomic_DNA"/>
</dbReference>
<evidence type="ECO:0000256" key="2">
    <source>
        <dbReference type="ARBA" id="ARBA00005417"/>
    </source>
</evidence>
<dbReference type="Proteomes" id="UP000811481">
    <property type="component" value="Unassembled WGS sequence"/>
</dbReference>
<dbReference type="SMART" id="SM00382">
    <property type="entry name" value="AAA"/>
    <property type="match status" value="1"/>
</dbReference>
<feature type="domain" description="ABC transporter" evidence="9">
    <location>
        <begin position="5"/>
        <end position="240"/>
    </location>
</feature>
<evidence type="ECO:0000256" key="6">
    <source>
        <dbReference type="ARBA" id="ARBA00022840"/>
    </source>
</evidence>
<accession>A0ABS5K2R7</accession>
<proteinExistence type="inferred from homology"/>
<dbReference type="Gene3D" id="3.40.50.300">
    <property type="entry name" value="P-loop containing nucleotide triphosphate hydrolases"/>
    <property type="match status" value="1"/>
</dbReference>
<dbReference type="Pfam" id="PF00005">
    <property type="entry name" value="ABC_tran"/>
    <property type="match status" value="1"/>
</dbReference>
<dbReference type="PANTHER" id="PTHR43166:SF9">
    <property type="entry name" value="GLUTAMATE_ASPARTATE IMPORT ATP-BINDING PROTEIN GLTL"/>
    <property type="match status" value="1"/>
</dbReference>
<evidence type="ECO:0000259" key="9">
    <source>
        <dbReference type="PROSITE" id="PS50893"/>
    </source>
</evidence>
<evidence type="ECO:0000256" key="3">
    <source>
        <dbReference type="ARBA" id="ARBA00022448"/>
    </source>
</evidence>
<comment type="subcellular location">
    <subcellularLocation>
        <location evidence="1">Cell membrane</location>
        <topology evidence="1">Peripheral membrane protein</topology>
    </subcellularLocation>
</comment>
<dbReference type="InterPro" id="IPR050086">
    <property type="entry name" value="MetN_ABC_transporter-like"/>
</dbReference>
<organism evidence="10 11">
    <name type="scientific">'Fragaria x ananassa' phyllody phytoplasma</name>
    <dbReference type="NCBI Taxonomy" id="2358428"/>
    <lineage>
        <taxon>Bacteria</taxon>
        <taxon>Bacillati</taxon>
        <taxon>Mycoplasmatota</taxon>
        <taxon>Mollicutes</taxon>
        <taxon>Acholeplasmatales</taxon>
        <taxon>Acholeplasmataceae</taxon>
        <taxon>Candidatus Phytoplasma</taxon>
        <taxon>16SrXIII (Mexican periwinkle virescence group)</taxon>
    </lineage>
</organism>
<gene>
    <name evidence="10" type="ORF">J8J04_00315</name>
</gene>
<evidence type="ECO:0000256" key="5">
    <source>
        <dbReference type="ARBA" id="ARBA00022741"/>
    </source>
</evidence>
<dbReference type="PROSITE" id="PS50893">
    <property type="entry name" value="ABC_TRANSPORTER_2"/>
    <property type="match status" value="1"/>
</dbReference>
<evidence type="ECO:0000256" key="1">
    <source>
        <dbReference type="ARBA" id="ARBA00004202"/>
    </source>
</evidence>
<evidence type="ECO:0000256" key="8">
    <source>
        <dbReference type="ARBA" id="ARBA00023136"/>
    </source>
</evidence>
<keyword evidence="7" id="KW-0029">Amino-acid transport</keyword>
<reference evidence="10" key="1">
    <citation type="submission" date="2021-04" db="EMBL/GenBank/DDBJ databases">
        <title>Draft genome sequence of StrPh-CL8, a phytoplasma strain causing strawberry phyllody in Chile.</title>
        <authorList>
            <person name="Cui W."/>
            <person name="Zamorano A."/>
            <person name="Fiore N."/>
        </authorList>
    </citation>
    <scope>NUCLEOTIDE SEQUENCE [LARGE SCALE GENOMIC DNA]</scope>
    <source>
        <strain evidence="10">StrPh-Cl</strain>
    </source>
</reference>
<comment type="caution">
    <text evidence="10">The sequence shown here is derived from an EMBL/GenBank/DDBJ whole genome shotgun (WGS) entry which is preliminary data.</text>
</comment>
<dbReference type="GO" id="GO:0005524">
    <property type="term" value="F:ATP binding"/>
    <property type="evidence" value="ECO:0007669"/>
    <property type="project" value="UniProtKB-KW"/>
</dbReference>
<keyword evidence="4" id="KW-1003">Cell membrane</keyword>
<keyword evidence="11" id="KW-1185">Reference proteome</keyword>
<evidence type="ECO:0000313" key="10">
    <source>
        <dbReference type="EMBL" id="MBS2126167.1"/>
    </source>
</evidence>
<protein>
    <submittedName>
        <fullName evidence="10">Amino acid ABC transporter ATP-binding protein</fullName>
    </submittedName>
</protein>
<dbReference type="InterPro" id="IPR027417">
    <property type="entry name" value="P-loop_NTPase"/>
</dbReference>
<dbReference type="PANTHER" id="PTHR43166">
    <property type="entry name" value="AMINO ACID IMPORT ATP-BINDING PROTEIN"/>
    <property type="match status" value="1"/>
</dbReference>
<name>A0ABS5K2R7_9MOLU</name>
<sequence>MEYLIEIQNLQKKFNDQKILKNINLKIKDKEIITIIGHSGSGKTTLLKCLNLLETPDSGAIIIDKQNILNQGIKLSELRTKVGMVFQSFNLFEGKTVLENCCLAPIKVLKVSQENAEATAIEKLTEMGLEDYVNYDVNLLSGGQKQRVAIARALCMKPQILLLDEPTSALDPDSTHEVLRVLQKLSNNKKITLVIITHEMNFAKKVSHTICFLEKGKIIEKGPSKEIFETNKYPKSKAFFEEF</sequence>
<comment type="similarity">
    <text evidence="2">Belongs to the ABC transporter superfamily.</text>
</comment>
<keyword evidence="6 10" id="KW-0067">ATP-binding</keyword>
<dbReference type="PIRSF" id="PIRSF039085">
    <property type="entry name" value="ABC_ATPase_HisP"/>
    <property type="match status" value="1"/>
</dbReference>
<dbReference type="InterPro" id="IPR030679">
    <property type="entry name" value="ABC_ATPase_HisP-typ"/>
</dbReference>
<keyword evidence="3" id="KW-0813">Transport</keyword>
<evidence type="ECO:0000313" key="11">
    <source>
        <dbReference type="Proteomes" id="UP000811481"/>
    </source>
</evidence>
<dbReference type="InterPro" id="IPR003593">
    <property type="entry name" value="AAA+_ATPase"/>
</dbReference>